<dbReference type="PROSITE" id="PS51374">
    <property type="entry name" value="NDPK_LIKE"/>
    <property type="match status" value="1"/>
</dbReference>
<dbReference type="Proteomes" id="UP001515500">
    <property type="component" value="Unplaced"/>
</dbReference>
<evidence type="ECO:0000256" key="1">
    <source>
        <dbReference type="ARBA" id="ARBA00000082"/>
    </source>
</evidence>
<evidence type="ECO:0000256" key="5">
    <source>
        <dbReference type="ARBA" id="ARBA00008142"/>
    </source>
</evidence>
<evidence type="ECO:0000256" key="8">
    <source>
        <dbReference type="ARBA" id="ARBA00022723"/>
    </source>
</evidence>
<sequence length="440" mass="49571">MDDIYGKLDIHPQHFQASKATDDCLPEKHQMTDYSLRSYSHSWVGRRVMGAASVLNLFSISRLPWVYNSNDDDKIVITKAELESLRSEISDSEERESHLKAQLEHVDELLKSARLSGYLCMRTRWTELPGEPPIIDDADVDDWLPRFVVLQGSSVFYYLKSTDLSPQDTTLLSDVLEVGLLPSFMKDDQEERHAFYILTCHGLRFECSSISKVQVESWLAALQKDCNLESDSTVNKQVKGKLLLLAAATIFRRNASSVASFYQRVDSKHVPRGWFSGALALPAAVYMLQDNEAHAAELLPWCARGLIAEIISRFECKGFKLVAIKLVVPSKEFAQKHYHDLKERPFFNGLCDFLSSGLVLAMVWEGEGAIKYCRKLIGATDPQKSEPGTIRGDLVVVVGRNIIHGSDGPETAKDEIALWFEPSELVSYTSNAEKWIYGEN</sequence>
<dbReference type="InterPro" id="IPR034907">
    <property type="entry name" value="NDK-like_dom"/>
</dbReference>
<dbReference type="GO" id="GO:0006183">
    <property type="term" value="P:GTP biosynthetic process"/>
    <property type="evidence" value="ECO:0007669"/>
    <property type="project" value="InterPro"/>
</dbReference>
<dbReference type="EC" id="2.7.4.6" evidence="17"/>
<evidence type="ECO:0000256" key="9">
    <source>
        <dbReference type="ARBA" id="ARBA00022741"/>
    </source>
</evidence>
<keyword evidence="18" id="KW-0175">Coiled coil</keyword>
<accession>A0AB40AY71</accession>
<evidence type="ECO:0000259" key="19">
    <source>
        <dbReference type="PROSITE" id="PS50003"/>
    </source>
</evidence>
<keyword evidence="20" id="KW-1185">Reference proteome</keyword>
<comment type="function">
    <text evidence="14">Major role in the synthesis of nucleoside triphosphates other than ATP. The ATP gamma phosphate is transferred to the NDP beta phosphate via a ping-pong mechanism, using a phosphorylated active-site intermediate. Shows the highest specificity towards GDP.</text>
</comment>
<dbReference type="SUPFAM" id="SSF50729">
    <property type="entry name" value="PH domain-like"/>
    <property type="match status" value="1"/>
</dbReference>
<dbReference type="GO" id="GO:0005524">
    <property type="term" value="F:ATP binding"/>
    <property type="evidence" value="ECO:0007669"/>
    <property type="project" value="UniProtKB-KW"/>
</dbReference>
<keyword evidence="9 17" id="KW-0547">Nucleotide-binding</keyword>
<keyword evidence="10 17" id="KW-0418">Kinase</keyword>
<evidence type="ECO:0000256" key="7">
    <source>
        <dbReference type="ARBA" id="ARBA00022679"/>
    </source>
</evidence>
<dbReference type="InterPro" id="IPR001849">
    <property type="entry name" value="PH_domain"/>
</dbReference>
<evidence type="ECO:0000256" key="15">
    <source>
        <dbReference type="PROSITE-ProRule" id="PRU00706"/>
    </source>
</evidence>
<dbReference type="GO" id="GO:0046872">
    <property type="term" value="F:metal ion binding"/>
    <property type="evidence" value="ECO:0007669"/>
    <property type="project" value="UniProtKB-KW"/>
</dbReference>
<dbReference type="GO" id="GO:0006241">
    <property type="term" value="P:CTP biosynthetic process"/>
    <property type="evidence" value="ECO:0007669"/>
    <property type="project" value="InterPro"/>
</dbReference>
<gene>
    <name evidence="21" type="primary">LOC120256286</name>
</gene>
<comment type="catalytic activity">
    <reaction evidence="2">
        <text>a ribonucleoside 5'-diphosphate + ATP = a ribonucleoside 5'-triphosphate + ADP</text>
        <dbReference type="Rhea" id="RHEA:18113"/>
        <dbReference type="ChEBI" id="CHEBI:30616"/>
        <dbReference type="ChEBI" id="CHEBI:57930"/>
        <dbReference type="ChEBI" id="CHEBI:61557"/>
        <dbReference type="ChEBI" id="CHEBI:456216"/>
        <dbReference type="EC" id="2.7.4.6"/>
    </reaction>
</comment>
<dbReference type="FunFam" id="3.30.70.141:FF:000005">
    <property type="entry name" value="Nucleoside diphosphate kinase"/>
    <property type="match status" value="1"/>
</dbReference>
<evidence type="ECO:0000256" key="16">
    <source>
        <dbReference type="RuleBase" id="RU004011"/>
    </source>
</evidence>
<evidence type="ECO:0000256" key="12">
    <source>
        <dbReference type="ARBA" id="ARBA00022842"/>
    </source>
</evidence>
<keyword evidence="7 17" id="KW-0808">Transferase</keyword>
<comment type="cofactor">
    <cofactor evidence="3">
        <name>Mg(2+)</name>
        <dbReference type="ChEBI" id="CHEBI:18420"/>
    </cofactor>
</comment>
<evidence type="ECO:0000256" key="10">
    <source>
        <dbReference type="ARBA" id="ARBA00022777"/>
    </source>
</evidence>
<evidence type="ECO:0000256" key="18">
    <source>
        <dbReference type="SAM" id="Coils"/>
    </source>
</evidence>
<comment type="subunit">
    <text evidence="6">Homohexamer.</text>
</comment>
<dbReference type="InterPro" id="IPR036850">
    <property type="entry name" value="NDK-like_dom_sf"/>
</dbReference>
<dbReference type="SMART" id="SM00562">
    <property type="entry name" value="NDK"/>
    <property type="match status" value="1"/>
</dbReference>
<evidence type="ECO:0000256" key="4">
    <source>
        <dbReference type="ARBA" id="ARBA00004456"/>
    </source>
</evidence>
<evidence type="ECO:0000256" key="14">
    <source>
        <dbReference type="ARBA" id="ARBA00058621"/>
    </source>
</evidence>
<dbReference type="PANTHER" id="PTHR34837">
    <property type="entry name" value="OS05G0595500 PROTEIN"/>
    <property type="match status" value="1"/>
</dbReference>
<evidence type="ECO:0000256" key="3">
    <source>
        <dbReference type="ARBA" id="ARBA00001946"/>
    </source>
</evidence>
<dbReference type="AlphaFoldDB" id="A0AB40AY71"/>
<comment type="catalytic activity">
    <reaction evidence="1 17">
        <text>a 2'-deoxyribonucleoside 5'-diphosphate + ATP = a 2'-deoxyribonucleoside 5'-triphosphate + ADP</text>
        <dbReference type="Rhea" id="RHEA:44640"/>
        <dbReference type="ChEBI" id="CHEBI:30616"/>
        <dbReference type="ChEBI" id="CHEBI:61560"/>
        <dbReference type="ChEBI" id="CHEBI:73316"/>
        <dbReference type="ChEBI" id="CHEBI:456216"/>
        <dbReference type="EC" id="2.7.4.6"/>
    </reaction>
</comment>
<dbReference type="Gene3D" id="3.30.70.141">
    <property type="entry name" value="Nucleoside diphosphate kinase-like domain"/>
    <property type="match status" value="1"/>
</dbReference>
<dbReference type="GO" id="GO:0006228">
    <property type="term" value="P:UTP biosynthetic process"/>
    <property type="evidence" value="ECO:0007669"/>
    <property type="project" value="InterPro"/>
</dbReference>
<dbReference type="PROSITE" id="PS50003">
    <property type="entry name" value="PH_DOMAIN"/>
    <property type="match status" value="1"/>
</dbReference>
<keyword evidence="11 17" id="KW-0067">ATP-binding</keyword>
<reference evidence="21" key="1">
    <citation type="submission" date="2025-08" db="UniProtKB">
        <authorList>
            <consortium name="RefSeq"/>
        </authorList>
    </citation>
    <scope>IDENTIFICATION</scope>
</reference>
<dbReference type="Pfam" id="PF00334">
    <property type="entry name" value="NDK"/>
    <property type="match status" value="1"/>
</dbReference>
<dbReference type="InterPro" id="IPR001564">
    <property type="entry name" value="Nucleoside_diP_kinase"/>
</dbReference>
<evidence type="ECO:0000256" key="13">
    <source>
        <dbReference type="ARBA" id="ARBA00023080"/>
    </source>
</evidence>
<dbReference type="PRINTS" id="PR01243">
    <property type="entry name" value="NUCDPKINASE"/>
</dbReference>
<dbReference type="GO" id="GO:0004550">
    <property type="term" value="F:nucleoside diphosphate kinase activity"/>
    <property type="evidence" value="ECO:0007669"/>
    <property type="project" value="UniProtKB-EC"/>
</dbReference>
<keyword evidence="13" id="KW-0546">Nucleotide metabolism</keyword>
<dbReference type="PROSITE" id="PS00469">
    <property type="entry name" value="NDPK"/>
    <property type="match status" value="1"/>
</dbReference>
<dbReference type="GO" id="GO:0009543">
    <property type="term" value="C:chloroplast thylakoid lumen"/>
    <property type="evidence" value="ECO:0007669"/>
    <property type="project" value="UniProtKB-SubCell"/>
</dbReference>
<dbReference type="SMART" id="SM00233">
    <property type="entry name" value="PH"/>
    <property type="match status" value="1"/>
</dbReference>
<dbReference type="InterPro" id="IPR023005">
    <property type="entry name" value="Nucleoside_diP_kinase_AS"/>
</dbReference>
<dbReference type="NCBIfam" id="NF001908">
    <property type="entry name" value="PRK00668.1"/>
    <property type="match status" value="1"/>
</dbReference>
<evidence type="ECO:0000256" key="17">
    <source>
        <dbReference type="RuleBase" id="RU004013"/>
    </source>
</evidence>
<comment type="caution">
    <text evidence="15">Lacks conserved residue(s) required for the propagation of feature annotation.</text>
</comment>
<dbReference type="PANTHER" id="PTHR34837:SF2">
    <property type="entry name" value="OS05G0595500 PROTEIN"/>
    <property type="match status" value="1"/>
</dbReference>
<evidence type="ECO:0000313" key="20">
    <source>
        <dbReference type="Proteomes" id="UP001515500"/>
    </source>
</evidence>
<name>A0AB40AY71_DIOCR</name>
<keyword evidence="8" id="KW-0479">Metal-binding</keyword>
<dbReference type="InterPro" id="IPR011993">
    <property type="entry name" value="PH-like_dom_sf"/>
</dbReference>
<evidence type="ECO:0000256" key="6">
    <source>
        <dbReference type="ARBA" id="ARBA00011643"/>
    </source>
</evidence>
<comment type="similarity">
    <text evidence="5 15 16">Belongs to the NDK family.</text>
</comment>
<feature type="domain" description="PH" evidence="19">
    <location>
        <begin position="112"/>
        <end position="227"/>
    </location>
</feature>
<dbReference type="GeneID" id="120256286"/>
<feature type="coiled-coil region" evidence="18">
    <location>
        <begin position="75"/>
        <end position="102"/>
    </location>
</feature>
<evidence type="ECO:0000256" key="2">
    <source>
        <dbReference type="ARBA" id="ARBA00000937"/>
    </source>
</evidence>
<protein>
    <recommendedName>
        <fullName evidence="17">Nucleoside diphosphate kinase</fullName>
        <ecNumber evidence="17">2.7.4.6</ecNumber>
    </recommendedName>
</protein>
<evidence type="ECO:0000313" key="21">
    <source>
        <dbReference type="RefSeq" id="XP_039119932.1"/>
    </source>
</evidence>
<proteinExistence type="inferred from homology"/>
<comment type="subcellular location">
    <subcellularLocation>
        <location evidence="4">Plastid</location>
        <location evidence="4">Chloroplast thylakoid lumen</location>
    </subcellularLocation>
</comment>
<dbReference type="CDD" id="cd04413">
    <property type="entry name" value="NDPk_I"/>
    <property type="match status" value="1"/>
</dbReference>
<evidence type="ECO:0000256" key="11">
    <source>
        <dbReference type="ARBA" id="ARBA00022840"/>
    </source>
</evidence>
<dbReference type="SUPFAM" id="SSF54919">
    <property type="entry name" value="Nucleoside diphosphate kinase, NDK"/>
    <property type="match status" value="1"/>
</dbReference>
<keyword evidence="12" id="KW-0460">Magnesium</keyword>
<dbReference type="Gene3D" id="2.30.29.30">
    <property type="entry name" value="Pleckstrin-homology domain (PH domain)/Phosphotyrosine-binding domain (PTB)"/>
    <property type="match status" value="1"/>
</dbReference>
<organism evidence="20 21">
    <name type="scientific">Dioscorea cayennensis subsp. rotundata</name>
    <name type="common">White Guinea yam</name>
    <name type="synonym">Dioscorea rotundata</name>
    <dbReference type="NCBI Taxonomy" id="55577"/>
    <lineage>
        <taxon>Eukaryota</taxon>
        <taxon>Viridiplantae</taxon>
        <taxon>Streptophyta</taxon>
        <taxon>Embryophyta</taxon>
        <taxon>Tracheophyta</taxon>
        <taxon>Spermatophyta</taxon>
        <taxon>Magnoliopsida</taxon>
        <taxon>Liliopsida</taxon>
        <taxon>Dioscoreales</taxon>
        <taxon>Dioscoreaceae</taxon>
        <taxon>Dioscorea</taxon>
    </lineage>
</organism>
<dbReference type="RefSeq" id="XP_039119932.1">
    <property type="nucleotide sequence ID" value="XM_039263998.1"/>
</dbReference>